<evidence type="ECO:0000313" key="1">
    <source>
        <dbReference type="EMBL" id="AUX40168.1"/>
    </source>
</evidence>
<proteinExistence type="predicted"/>
<organism evidence="1 2">
    <name type="scientific">Sorangium cellulosum</name>
    <name type="common">Polyangium cellulosum</name>
    <dbReference type="NCBI Taxonomy" id="56"/>
    <lineage>
        <taxon>Bacteria</taxon>
        <taxon>Pseudomonadati</taxon>
        <taxon>Myxococcota</taxon>
        <taxon>Polyangia</taxon>
        <taxon>Polyangiales</taxon>
        <taxon>Polyangiaceae</taxon>
        <taxon>Sorangium</taxon>
    </lineage>
</organism>
<evidence type="ECO:0000313" key="2">
    <source>
        <dbReference type="Proteomes" id="UP000238348"/>
    </source>
</evidence>
<sequence length="44" mass="4894">MPGDEAEIEIRPSCEADDFGKAVTPGFRAQEECLRAEVERQQNA</sequence>
<dbReference type="EMBL" id="CP012673">
    <property type="protein sequence ID" value="AUX40168.1"/>
    <property type="molecule type" value="Genomic_DNA"/>
</dbReference>
<dbReference type="RefSeq" id="WP_267898761.1">
    <property type="nucleotide sequence ID" value="NZ_CP012673.1"/>
</dbReference>
<accession>A0A2L0ELJ3</accession>
<dbReference type="AlphaFoldDB" id="A0A2L0ELJ3"/>
<dbReference type="Proteomes" id="UP000238348">
    <property type="component" value="Chromosome"/>
</dbReference>
<protein>
    <submittedName>
        <fullName evidence="1">Uncharacterized protein</fullName>
    </submittedName>
</protein>
<reference evidence="1 2" key="1">
    <citation type="submission" date="2015-09" db="EMBL/GenBank/DDBJ databases">
        <title>Sorangium comparison.</title>
        <authorList>
            <person name="Zaburannyi N."/>
            <person name="Bunk B."/>
            <person name="Overmann J."/>
            <person name="Mueller R."/>
        </authorList>
    </citation>
    <scope>NUCLEOTIDE SEQUENCE [LARGE SCALE GENOMIC DNA]</scope>
    <source>
        <strain evidence="1 2">So ce26</strain>
    </source>
</reference>
<gene>
    <name evidence="1" type="ORF">SOCE26_015670</name>
</gene>
<name>A0A2L0ELJ3_SORCE</name>